<reference evidence="2" key="2">
    <citation type="journal article" date="2024" name="Plant">
        <title>Genomic evolution and insights into agronomic trait innovations of Sesamum species.</title>
        <authorList>
            <person name="Miao H."/>
            <person name="Wang L."/>
            <person name="Qu L."/>
            <person name="Liu H."/>
            <person name="Sun Y."/>
            <person name="Le M."/>
            <person name="Wang Q."/>
            <person name="Wei S."/>
            <person name="Zheng Y."/>
            <person name="Lin W."/>
            <person name="Duan Y."/>
            <person name="Cao H."/>
            <person name="Xiong S."/>
            <person name="Wang X."/>
            <person name="Wei L."/>
            <person name="Li C."/>
            <person name="Ma Q."/>
            <person name="Ju M."/>
            <person name="Zhao R."/>
            <person name="Li G."/>
            <person name="Mu C."/>
            <person name="Tian Q."/>
            <person name="Mei H."/>
            <person name="Zhang T."/>
            <person name="Gao T."/>
            <person name="Zhang H."/>
        </authorList>
    </citation>
    <scope>NUCLEOTIDE SEQUENCE</scope>
    <source>
        <strain evidence="2">G02</strain>
    </source>
</reference>
<evidence type="ECO:0000313" key="2">
    <source>
        <dbReference type="EMBL" id="KAL0413163.1"/>
    </source>
</evidence>
<comment type="caution">
    <text evidence="2">The sequence shown here is derived from an EMBL/GenBank/DDBJ whole genome shotgun (WGS) entry which is preliminary data.</text>
</comment>
<feature type="region of interest" description="Disordered" evidence="1">
    <location>
        <begin position="92"/>
        <end position="131"/>
    </location>
</feature>
<feature type="compositionally biased region" description="Low complexity" evidence="1">
    <location>
        <begin position="48"/>
        <end position="63"/>
    </location>
</feature>
<proteinExistence type="predicted"/>
<accession>A0AAW2U9D2</accession>
<organism evidence="2">
    <name type="scientific">Sesamum radiatum</name>
    <name type="common">Black benniseed</name>
    <dbReference type="NCBI Taxonomy" id="300843"/>
    <lineage>
        <taxon>Eukaryota</taxon>
        <taxon>Viridiplantae</taxon>
        <taxon>Streptophyta</taxon>
        <taxon>Embryophyta</taxon>
        <taxon>Tracheophyta</taxon>
        <taxon>Spermatophyta</taxon>
        <taxon>Magnoliopsida</taxon>
        <taxon>eudicotyledons</taxon>
        <taxon>Gunneridae</taxon>
        <taxon>Pentapetalae</taxon>
        <taxon>asterids</taxon>
        <taxon>lamiids</taxon>
        <taxon>Lamiales</taxon>
        <taxon>Pedaliaceae</taxon>
        <taxon>Sesamum</taxon>
    </lineage>
</organism>
<feature type="region of interest" description="Disordered" evidence="1">
    <location>
        <begin position="1"/>
        <end position="69"/>
    </location>
</feature>
<name>A0AAW2U9D2_SESRA</name>
<sequence>MENPSNTTNRQNVIETSDNTQALQVATGTSLTAARGGPVPTPPPPGAVGPVTNPPRRSTSSDTSTDELLPAMLGAIQGIVSAAIREQIVTLAPPRTATPSDVGVPEEEAEEGTPAHAPPMAGRQGAFPFIP</sequence>
<dbReference type="AlphaFoldDB" id="A0AAW2U9D2"/>
<feature type="compositionally biased region" description="Polar residues" evidence="1">
    <location>
        <begin position="1"/>
        <end position="31"/>
    </location>
</feature>
<dbReference type="EMBL" id="JACGWJ010000006">
    <property type="protein sequence ID" value="KAL0413163.1"/>
    <property type="molecule type" value="Genomic_DNA"/>
</dbReference>
<protein>
    <submittedName>
        <fullName evidence="2">Uncharacterized protein</fullName>
    </submittedName>
</protein>
<reference evidence="2" key="1">
    <citation type="submission" date="2020-06" db="EMBL/GenBank/DDBJ databases">
        <authorList>
            <person name="Li T."/>
            <person name="Hu X."/>
            <person name="Zhang T."/>
            <person name="Song X."/>
            <person name="Zhang H."/>
            <person name="Dai N."/>
            <person name="Sheng W."/>
            <person name="Hou X."/>
            <person name="Wei L."/>
        </authorList>
    </citation>
    <scope>NUCLEOTIDE SEQUENCE</scope>
    <source>
        <strain evidence="2">G02</strain>
        <tissue evidence="2">Leaf</tissue>
    </source>
</reference>
<evidence type="ECO:0000256" key="1">
    <source>
        <dbReference type="SAM" id="MobiDB-lite"/>
    </source>
</evidence>
<gene>
    <name evidence="2" type="ORF">Sradi_1518000</name>
</gene>